<dbReference type="GO" id="GO:0050661">
    <property type="term" value="F:NADP binding"/>
    <property type="evidence" value="ECO:0007669"/>
    <property type="project" value="InterPro"/>
</dbReference>
<gene>
    <name evidence="8" type="ORF">AVDCRST_MAG08-445</name>
</gene>
<dbReference type="FunFam" id="3.50.50.60:FF:000228">
    <property type="entry name" value="FAD-containing monooxygenase EthA"/>
    <property type="match status" value="1"/>
</dbReference>
<dbReference type="PANTHER" id="PTHR43872:SF1">
    <property type="entry name" value="MONOOXYGENASE, PUTATIVE (AFU_ORTHOLOGUE AFUA_8G02570)-RELATED"/>
    <property type="match status" value="1"/>
</dbReference>
<dbReference type="Pfam" id="PF00743">
    <property type="entry name" value="FMO-like"/>
    <property type="match status" value="1"/>
</dbReference>
<evidence type="ECO:0000256" key="6">
    <source>
        <dbReference type="ARBA" id="ARBA00023002"/>
    </source>
</evidence>
<name>A0A6J4HBR5_9PROT</name>
<dbReference type="PANTHER" id="PTHR43872">
    <property type="entry name" value="MONOOXYGENASE, PUTATIVE (AFU_ORTHOLOGUE AFUA_8G02570)-RELATED"/>
    <property type="match status" value="1"/>
</dbReference>
<keyword evidence="7 8" id="KW-0503">Monooxygenase</keyword>
<evidence type="ECO:0000313" key="8">
    <source>
        <dbReference type="EMBL" id="CAA9217046.1"/>
    </source>
</evidence>
<evidence type="ECO:0000256" key="4">
    <source>
        <dbReference type="ARBA" id="ARBA00022827"/>
    </source>
</evidence>
<keyword evidence="5" id="KW-0521">NADP</keyword>
<evidence type="ECO:0000256" key="5">
    <source>
        <dbReference type="ARBA" id="ARBA00022857"/>
    </source>
</evidence>
<keyword evidence="3" id="KW-0285">Flavoprotein</keyword>
<protein>
    <submittedName>
        <fullName evidence="8">Flavin-binding family monooxygenase</fullName>
    </submittedName>
</protein>
<evidence type="ECO:0000256" key="1">
    <source>
        <dbReference type="ARBA" id="ARBA00001974"/>
    </source>
</evidence>
<proteinExistence type="inferred from homology"/>
<accession>A0A6J4HBR5</accession>
<dbReference type="GO" id="GO:0004499">
    <property type="term" value="F:N,N-dimethylaniline monooxygenase activity"/>
    <property type="evidence" value="ECO:0007669"/>
    <property type="project" value="InterPro"/>
</dbReference>
<dbReference type="InterPro" id="IPR020946">
    <property type="entry name" value="Flavin_mOase-like"/>
</dbReference>
<organism evidence="8">
    <name type="scientific">uncultured Acetobacteraceae bacterium</name>
    <dbReference type="NCBI Taxonomy" id="169975"/>
    <lineage>
        <taxon>Bacteria</taxon>
        <taxon>Pseudomonadati</taxon>
        <taxon>Pseudomonadota</taxon>
        <taxon>Alphaproteobacteria</taxon>
        <taxon>Acetobacterales</taxon>
        <taxon>Acetobacteraceae</taxon>
        <taxon>environmental samples</taxon>
    </lineage>
</organism>
<evidence type="ECO:0000256" key="3">
    <source>
        <dbReference type="ARBA" id="ARBA00022630"/>
    </source>
</evidence>
<sequence>MSEAATLAETAPQTVEHFDALIAGAGISGVGGAYHLTKQCPGTSFVVLESQESFGGTWLTHRYPGIRSDSDLYTFGYRFKPWTGAPIATAAEILKYMGEVIQENDLEPRIRYRHRIDSASWSSERKLWTINATRTDTGEALRFTANFLWMCQGYYRHSEGYTPEWPGTDRFKGRIVHPQTWPDDLDVAGKKVVVIGSGATAATLVPAIAGKCNHVTMLQRSPTYFRTGRNAIEIADELRELGIDEAWIHEIVRRKILSEQDKFTRRTFTEPEKVTQELLGQVRAHLGPDYDIQTHFTPSYRPWRQRLAFIPDADLFQAIAAGKASVATDEIESFTENGILLQSGKVLEADTVVTATGFHLNVLGDIRFAVDGEPLVFSDTVTYRGMMFTGVPNLAWVFGYFRASWTLRADLVGDFVCRLLNHMKEKGARKVTVALRPEDQDMPILPWMDPEDFNPGYLMRGMHLLPKRGNKREWQHTQDHWAEKDELPAIDLDDAAFVYE</sequence>
<dbReference type="Pfam" id="PF13450">
    <property type="entry name" value="NAD_binding_8"/>
    <property type="match status" value="1"/>
</dbReference>
<dbReference type="Gene3D" id="3.50.50.60">
    <property type="entry name" value="FAD/NAD(P)-binding domain"/>
    <property type="match status" value="2"/>
</dbReference>
<comment type="cofactor">
    <cofactor evidence="1">
        <name>FAD</name>
        <dbReference type="ChEBI" id="CHEBI:57692"/>
    </cofactor>
</comment>
<evidence type="ECO:0000256" key="2">
    <source>
        <dbReference type="ARBA" id="ARBA00010139"/>
    </source>
</evidence>
<dbReference type="SUPFAM" id="SSF51905">
    <property type="entry name" value="FAD/NAD(P)-binding domain"/>
    <property type="match status" value="1"/>
</dbReference>
<dbReference type="EMBL" id="CADCTG010000049">
    <property type="protein sequence ID" value="CAA9217046.1"/>
    <property type="molecule type" value="Genomic_DNA"/>
</dbReference>
<reference evidence="8" key="1">
    <citation type="submission" date="2020-02" db="EMBL/GenBank/DDBJ databases">
        <authorList>
            <person name="Meier V. D."/>
        </authorList>
    </citation>
    <scope>NUCLEOTIDE SEQUENCE</scope>
    <source>
        <strain evidence="8">AVDCRST_MAG08</strain>
    </source>
</reference>
<dbReference type="GO" id="GO:0050660">
    <property type="term" value="F:flavin adenine dinucleotide binding"/>
    <property type="evidence" value="ECO:0007669"/>
    <property type="project" value="InterPro"/>
</dbReference>
<keyword evidence="4" id="KW-0274">FAD</keyword>
<dbReference type="InterPro" id="IPR036188">
    <property type="entry name" value="FAD/NAD-bd_sf"/>
</dbReference>
<evidence type="ECO:0000256" key="7">
    <source>
        <dbReference type="ARBA" id="ARBA00023033"/>
    </source>
</evidence>
<dbReference type="InterPro" id="IPR051820">
    <property type="entry name" value="FAD-binding_MO"/>
</dbReference>
<keyword evidence="6" id="KW-0560">Oxidoreductase</keyword>
<dbReference type="AlphaFoldDB" id="A0A6J4HBR5"/>
<comment type="similarity">
    <text evidence="2">Belongs to the FAD-binding monooxygenase family.</text>
</comment>